<proteinExistence type="predicted"/>
<evidence type="ECO:0000313" key="2">
    <source>
        <dbReference type="Proteomes" id="UP000438448"/>
    </source>
</evidence>
<reference evidence="1 2" key="1">
    <citation type="submission" date="2019-10" db="EMBL/GenBank/DDBJ databases">
        <title>Nocardia macrotermitis sp. nov. and Nocardia aurantia sp. nov., isolated from the gut of fungus growing-termite Macrotermes natalensis.</title>
        <authorList>
            <person name="Benndorf R."/>
            <person name="Schwitalla J."/>
            <person name="Martin K."/>
            <person name="De Beer W."/>
            <person name="Kaster A.-K."/>
            <person name="Vollmers J."/>
            <person name="Poulsen M."/>
            <person name="Beemelmanns C."/>
        </authorList>
    </citation>
    <scope>NUCLEOTIDE SEQUENCE [LARGE SCALE GENOMIC DNA]</scope>
    <source>
        <strain evidence="1 2">RB20</strain>
    </source>
</reference>
<protein>
    <submittedName>
        <fullName evidence="1">Uncharacterized protein</fullName>
    </submittedName>
</protein>
<dbReference type="Proteomes" id="UP000438448">
    <property type="component" value="Unassembled WGS sequence"/>
</dbReference>
<evidence type="ECO:0000313" key="1">
    <source>
        <dbReference type="EMBL" id="MQY20451.1"/>
    </source>
</evidence>
<dbReference type="AlphaFoldDB" id="A0A7K0D4G0"/>
<keyword evidence="2" id="KW-1185">Reference proteome</keyword>
<accession>A0A7K0D4G0</accession>
<organism evidence="1 2">
    <name type="scientific">Nocardia macrotermitis</name>
    <dbReference type="NCBI Taxonomy" id="2585198"/>
    <lineage>
        <taxon>Bacteria</taxon>
        <taxon>Bacillati</taxon>
        <taxon>Actinomycetota</taxon>
        <taxon>Actinomycetes</taxon>
        <taxon>Mycobacteriales</taxon>
        <taxon>Nocardiaceae</taxon>
        <taxon>Nocardia</taxon>
    </lineage>
</organism>
<dbReference type="EMBL" id="WEGK01000007">
    <property type="protein sequence ID" value="MQY20451.1"/>
    <property type="molecule type" value="Genomic_DNA"/>
</dbReference>
<name>A0A7K0D4G0_9NOCA</name>
<comment type="caution">
    <text evidence="1">The sequence shown here is derived from an EMBL/GenBank/DDBJ whole genome shotgun (WGS) entry which is preliminary data.</text>
</comment>
<gene>
    <name evidence="1" type="ORF">NRB20_35560</name>
</gene>
<sequence>MMLGAWVIVIPWGMTSSGQSDVDRAIGVLIAESLRVGSTLPSLGITLGTITRLVPAQPAAGQPPAWTLIEFGVDVTHAHTFADELAGALDIGPWYVEFHTHTETFIVFRNRIFRFARDDEHGHTIAADHGRNLGIPDHQLDWPR</sequence>